<dbReference type="EMBL" id="CP068393">
    <property type="protein sequence ID" value="QUC67134.1"/>
    <property type="molecule type" value="Genomic_DNA"/>
</dbReference>
<keyword evidence="2" id="KW-1185">Reference proteome</keyword>
<dbReference type="Proteomes" id="UP000682782">
    <property type="component" value="Chromosome"/>
</dbReference>
<protein>
    <submittedName>
        <fullName evidence="1">GNAT family N-acetyltransferase</fullName>
    </submittedName>
</protein>
<evidence type="ECO:0000313" key="2">
    <source>
        <dbReference type="Proteomes" id="UP000682782"/>
    </source>
</evidence>
<proteinExistence type="predicted"/>
<name>A0AC61MWI5_9FIRM</name>
<organism evidence="1 2">
    <name type="scientific">Aristaeella hokkaidonensis</name>
    <dbReference type="NCBI Taxonomy" id="3046382"/>
    <lineage>
        <taxon>Bacteria</taxon>
        <taxon>Bacillati</taxon>
        <taxon>Bacillota</taxon>
        <taxon>Clostridia</taxon>
        <taxon>Eubacteriales</taxon>
        <taxon>Aristaeellaceae</taxon>
        <taxon>Aristaeella</taxon>
    </lineage>
</organism>
<evidence type="ECO:0000313" key="1">
    <source>
        <dbReference type="EMBL" id="QUC67134.1"/>
    </source>
</evidence>
<sequence>MAESIIRRIDEEDPRVGDFIHEGFTRYGEQNGVVLNYDGFCFAAETSEGKIAGVITGRAYYNEVHIGDLIVDEQCRSTGLGSRLVRAVENAYKGKGYDVITLTTFGFQAPEFYKKLGYTVEFIQESKDPKLNKYFLKKQL</sequence>
<reference evidence="1" key="1">
    <citation type="submission" date="2021-01" db="EMBL/GenBank/DDBJ databases">
        <title>Complete genome sequence of Clostridiales bacterium R-7.</title>
        <authorList>
            <person name="Mahoney-Kurpe S.C."/>
            <person name="Palevich N."/>
            <person name="Koike S."/>
            <person name="Moon C.D."/>
            <person name="Attwood G.T."/>
        </authorList>
    </citation>
    <scope>NUCLEOTIDE SEQUENCE</scope>
    <source>
        <strain evidence="1">R-7</strain>
    </source>
</reference>
<accession>A0AC61MWI5</accession>
<gene>
    <name evidence="1" type="ORF">JYE49_15080</name>
</gene>